<dbReference type="Pfam" id="PF02576">
    <property type="entry name" value="RimP_N"/>
    <property type="match status" value="1"/>
</dbReference>
<evidence type="ECO:0000256" key="3">
    <source>
        <dbReference type="HAMAP-Rule" id="MF_01077"/>
    </source>
</evidence>
<dbReference type="Proteomes" id="UP000258927">
    <property type="component" value="Chromosome"/>
</dbReference>
<keyword evidence="8" id="KW-1185">Reference proteome</keyword>
<dbReference type="NCBIfam" id="NF000932">
    <property type="entry name" value="PRK00092.2-5"/>
    <property type="match status" value="1"/>
</dbReference>
<dbReference type="InterPro" id="IPR003728">
    <property type="entry name" value="Ribosome_maturation_RimP"/>
</dbReference>
<protein>
    <recommendedName>
        <fullName evidence="3">Ribosome maturation factor RimP</fullName>
    </recommendedName>
</protein>
<reference evidence="7 8" key="1">
    <citation type="submission" date="2017-05" db="EMBL/GenBank/DDBJ databases">
        <title>Genome Analysis of Maritalea myrionectae HL2708#5.</title>
        <authorList>
            <consortium name="Cotde Inc.-PKNU"/>
            <person name="Jang D."/>
            <person name="Oh H.-M."/>
        </authorList>
    </citation>
    <scope>NUCLEOTIDE SEQUENCE [LARGE SCALE GENOMIC DNA]</scope>
    <source>
        <strain evidence="7 8">HL2708#5</strain>
    </source>
</reference>
<gene>
    <name evidence="3" type="primary">rimP</name>
    <name evidence="7" type="ORF">MXMO3_00206</name>
</gene>
<dbReference type="InterPro" id="IPR036847">
    <property type="entry name" value="RimP_C_sf"/>
</dbReference>
<dbReference type="STRING" id="1122213.GCA_000423365_02920"/>
<organism evidence="7 8">
    <name type="scientific">Maritalea myrionectae</name>
    <dbReference type="NCBI Taxonomy" id="454601"/>
    <lineage>
        <taxon>Bacteria</taxon>
        <taxon>Pseudomonadati</taxon>
        <taxon>Pseudomonadota</taxon>
        <taxon>Alphaproteobacteria</taxon>
        <taxon>Hyphomicrobiales</taxon>
        <taxon>Devosiaceae</taxon>
        <taxon>Maritalea</taxon>
    </lineage>
</organism>
<dbReference type="Gene3D" id="3.30.300.70">
    <property type="entry name" value="RimP-like superfamily, N-terminal"/>
    <property type="match status" value="1"/>
</dbReference>
<dbReference type="GO" id="GO:0005829">
    <property type="term" value="C:cytosol"/>
    <property type="evidence" value="ECO:0007669"/>
    <property type="project" value="TreeGrafter"/>
</dbReference>
<dbReference type="InterPro" id="IPR035956">
    <property type="entry name" value="RimP_N_sf"/>
</dbReference>
<dbReference type="RefSeq" id="WP_117394657.1">
    <property type="nucleotide sequence ID" value="NZ_CP021330.1"/>
</dbReference>
<dbReference type="HAMAP" id="MF_01077">
    <property type="entry name" value="RimP"/>
    <property type="match status" value="1"/>
</dbReference>
<dbReference type="SUPFAM" id="SSF75420">
    <property type="entry name" value="YhbC-like, N-terminal domain"/>
    <property type="match status" value="1"/>
</dbReference>
<dbReference type="CDD" id="cd01734">
    <property type="entry name" value="YlxS_C"/>
    <property type="match status" value="1"/>
</dbReference>
<comment type="function">
    <text evidence="3">Required for maturation of 30S ribosomal subunits.</text>
</comment>
<dbReference type="InterPro" id="IPR028989">
    <property type="entry name" value="RimP_N"/>
</dbReference>
<dbReference type="InterPro" id="IPR028998">
    <property type="entry name" value="RimP_C"/>
</dbReference>
<feature type="compositionally biased region" description="Basic and acidic residues" evidence="4">
    <location>
        <begin position="200"/>
        <end position="209"/>
    </location>
</feature>
<keyword evidence="2 3" id="KW-0690">Ribosome biogenesis</keyword>
<evidence type="ECO:0000256" key="4">
    <source>
        <dbReference type="SAM" id="MobiDB-lite"/>
    </source>
</evidence>
<dbReference type="Gene3D" id="2.30.30.180">
    <property type="entry name" value="Ribosome maturation factor RimP, C-terminal domain"/>
    <property type="match status" value="1"/>
</dbReference>
<comment type="similarity">
    <text evidence="3">Belongs to the RimP family.</text>
</comment>
<dbReference type="EMBL" id="CP021330">
    <property type="protein sequence ID" value="AVX02754.1"/>
    <property type="molecule type" value="Genomic_DNA"/>
</dbReference>
<evidence type="ECO:0000313" key="7">
    <source>
        <dbReference type="EMBL" id="AVX02754.1"/>
    </source>
</evidence>
<dbReference type="Pfam" id="PF17384">
    <property type="entry name" value="DUF150_C"/>
    <property type="match status" value="1"/>
</dbReference>
<evidence type="ECO:0000256" key="2">
    <source>
        <dbReference type="ARBA" id="ARBA00022517"/>
    </source>
</evidence>
<evidence type="ECO:0000256" key="1">
    <source>
        <dbReference type="ARBA" id="ARBA00022490"/>
    </source>
</evidence>
<dbReference type="GO" id="GO:0006412">
    <property type="term" value="P:translation"/>
    <property type="evidence" value="ECO:0007669"/>
    <property type="project" value="TreeGrafter"/>
</dbReference>
<accession>A0A2R4M9Z1</accession>
<keyword evidence="1 3" id="KW-0963">Cytoplasm</keyword>
<dbReference type="SUPFAM" id="SSF74942">
    <property type="entry name" value="YhbC-like, C-terminal domain"/>
    <property type="match status" value="1"/>
</dbReference>
<sequence length="209" mass="23446">MKQLLDLNETAYGRTGPVEERVWAILAPVAEDMGYRLVRVRVTGDNGCTLQIMAENAQGDFTIQDCEKFSREISPILDAEEPIERAYHLEVSSPGVDRPLVRLSDFELWAGHEAKVELAQLQNGRKKFRGILQGTEENKILIHIPDMPKGEEPVWALNIEDLAEAKLIMTDKLLDEARARQEAASPLDNPDVETEIDEADHDKDGTDEA</sequence>
<feature type="domain" description="Ribosome maturation factor RimP C-terminal" evidence="6">
    <location>
        <begin position="100"/>
        <end position="170"/>
    </location>
</feature>
<dbReference type="AlphaFoldDB" id="A0A2R4M9Z1"/>
<evidence type="ECO:0000259" key="6">
    <source>
        <dbReference type="Pfam" id="PF17384"/>
    </source>
</evidence>
<comment type="subcellular location">
    <subcellularLocation>
        <location evidence="3">Cytoplasm</location>
    </subcellularLocation>
</comment>
<feature type="domain" description="Ribosome maturation factor RimP N-terminal" evidence="5">
    <location>
        <begin position="25"/>
        <end position="97"/>
    </location>
</feature>
<dbReference type="KEGG" id="mmyr:MXMO3_00206"/>
<dbReference type="GO" id="GO:0000028">
    <property type="term" value="P:ribosomal small subunit assembly"/>
    <property type="evidence" value="ECO:0007669"/>
    <property type="project" value="TreeGrafter"/>
</dbReference>
<feature type="region of interest" description="Disordered" evidence="4">
    <location>
        <begin position="179"/>
        <end position="209"/>
    </location>
</feature>
<evidence type="ECO:0000259" key="5">
    <source>
        <dbReference type="Pfam" id="PF02576"/>
    </source>
</evidence>
<dbReference type="PANTHER" id="PTHR33867:SF1">
    <property type="entry name" value="RIBOSOME MATURATION FACTOR RIMP"/>
    <property type="match status" value="1"/>
</dbReference>
<dbReference type="PANTHER" id="PTHR33867">
    <property type="entry name" value="RIBOSOME MATURATION FACTOR RIMP"/>
    <property type="match status" value="1"/>
</dbReference>
<name>A0A2R4M9Z1_9HYPH</name>
<evidence type="ECO:0000313" key="8">
    <source>
        <dbReference type="Proteomes" id="UP000258927"/>
    </source>
</evidence>
<proteinExistence type="inferred from homology"/>
<feature type="compositionally biased region" description="Acidic residues" evidence="4">
    <location>
        <begin position="190"/>
        <end position="199"/>
    </location>
</feature>